<accession>A0AAD4BR48</accession>
<dbReference type="EMBL" id="WHUW01000018">
    <property type="protein sequence ID" value="KAF8437498.1"/>
    <property type="molecule type" value="Genomic_DNA"/>
</dbReference>
<dbReference type="Proteomes" id="UP001194468">
    <property type="component" value="Unassembled WGS sequence"/>
</dbReference>
<dbReference type="AlphaFoldDB" id="A0AAD4BR48"/>
<keyword evidence="1" id="KW-0472">Membrane</keyword>
<comment type="caution">
    <text evidence="2">The sequence shown here is derived from an EMBL/GenBank/DDBJ whole genome shotgun (WGS) entry which is preliminary data.</text>
</comment>
<evidence type="ECO:0000313" key="3">
    <source>
        <dbReference type="Proteomes" id="UP001194468"/>
    </source>
</evidence>
<keyword evidence="3" id="KW-1185">Reference proteome</keyword>
<sequence>MAFLIMYPTVSFASNSNLAAFQVAFHFVTITVFPACDLFSFRILLAASTSEAAKRFGPLAKGDDNLDSVEKRKAGQLFHVPLRQPGTSLTNPVREAVTFADIGGADPTIVLPCPNVHITSSILEQLSMISCAEKGREILRIEGNRLPSKPSLIADIILECSGWVMWREKLQVPGRFQ</sequence>
<evidence type="ECO:0000313" key="2">
    <source>
        <dbReference type="EMBL" id="KAF8437498.1"/>
    </source>
</evidence>
<gene>
    <name evidence="2" type="ORF">L210DRAFT_3761768</name>
</gene>
<organism evidence="2 3">
    <name type="scientific">Boletus edulis BED1</name>
    <dbReference type="NCBI Taxonomy" id="1328754"/>
    <lineage>
        <taxon>Eukaryota</taxon>
        <taxon>Fungi</taxon>
        <taxon>Dikarya</taxon>
        <taxon>Basidiomycota</taxon>
        <taxon>Agaricomycotina</taxon>
        <taxon>Agaricomycetes</taxon>
        <taxon>Agaricomycetidae</taxon>
        <taxon>Boletales</taxon>
        <taxon>Boletineae</taxon>
        <taxon>Boletaceae</taxon>
        <taxon>Boletoideae</taxon>
        <taxon>Boletus</taxon>
    </lineage>
</organism>
<keyword evidence="1" id="KW-0812">Transmembrane</keyword>
<reference evidence="2" key="1">
    <citation type="submission" date="2019-10" db="EMBL/GenBank/DDBJ databases">
        <authorList>
            <consortium name="DOE Joint Genome Institute"/>
            <person name="Kuo A."/>
            <person name="Miyauchi S."/>
            <person name="Kiss E."/>
            <person name="Drula E."/>
            <person name="Kohler A."/>
            <person name="Sanchez-Garcia M."/>
            <person name="Andreopoulos B."/>
            <person name="Barry K.W."/>
            <person name="Bonito G."/>
            <person name="Buee M."/>
            <person name="Carver A."/>
            <person name="Chen C."/>
            <person name="Cichocki N."/>
            <person name="Clum A."/>
            <person name="Culley D."/>
            <person name="Crous P.W."/>
            <person name="Fauchery L."/>
            <person name="Girlanda M."/>
            <person name="Hayes R."/>
            <person name="Keri Z."/>
            <person name="LaButti K."/>
            <person name="Lipzen A."/>
            <person name="Lombard V."/>
            <person name="Magnuson J."/>
            <person name="Maillard F."/>
            <person name="Morin E."/>
            <person name="Murat C."/>
            <person name="Nolan M."/>
            <person name="Ohm R."/>
            <person name="Pangilinan J."/>
            <person name="Pereira M."/>
            <person name="Perotto S."/>
            <person name="Peter M."/>
            <person name="Riley R."/>
            <person name="Sitrit Y."/>
            <person name="Stielow B."/>
            <person name="Szollosi G."/>
            <person name="Zifcakova L."/>
            <person name="Stursova M."/>
            <person name="Spatafora J.W."/>
            <person name="Tedersoo L."/>
            <person name="Vaario L.-M."/>
            <person name="Yamada A."/>
            <person name="Yan M."/>
            <person name="Wang P."/>
            <person name="Xu J."/>
            <person name="Bruns T."/>
            <person name="Baldrian P."/>
            <person name="Vilgalys R."/>
            <person name="Henrissat B."/>
            <person name="Grigoriev I.V."/>
            <person name="Hibbett D."/>
            <person name="Nagy L.G."/>
            <person name="Martin F.M."/>
        </authorList>
    </citation>
    <scope>NUCLEOTIDE SEQUENCE</scope>
    <source>
        <strain evidence="2">BED1</strain>
    </source>
</reference>
<evidence type="ECO:0000256" key="1">
    <source>
        <dbReference type="SAM" id="Phobius"/>
    </source>
</evidence>
<protein>
    <submittedName>
        <fullName evidence="2">Uncharacterized protein</fullName>
    </submittedName>
</protein>
<feature type="transmembrane region" description="Helical" evidence="1">
    <location>
        <begin position="20"/>
        <end position="45"/>
    </location>
</feature>
<name>A0AAD4BR48_BOLED</name>
<reference evidence="2" key="2">
    <citation type="journal article" date="2020" name="Nat. Commun.">
        <title>Large-scale genome sequencing of mycorrhizal fungi provides insights into the early evolution of symbiotic traits.</title>
        <authorList>
            <person name="Miyauchi S."/>
            <person name="Kiss E."/>
            <person name="Kuo A."/>
            <person name="Drula E."/>
            <person name="Kohler A."/>
            <person name="Sanchez-Garcia M."/>
            <person name="Morin E."/>
            <person name="Andreopoulos B."/>
            <person name="Barry K.W."/>
            <person name="Bonito G."/>
            <person name="Buee M."/>
            <person name="Carver A."/>
            <person name="Chen C."/>
            <person name="Cichocki N."/>
            <person name="Clum A."/>
            <person name="Culley D."/>
            <person name="Crous P.W."/>
            <person name="Fauchery L."/>
            <person name="Girlanda M."/>
            <person name="Hayes R.D."/>
            <person name="Keri Z."/>
            <person name="LaButti K."/>
            <person name="Lipzen A."/>
            <person name="Lombard V."/>
            <person name="Magnuson J."/>
            <person name="Maillard F."/>
            <person name="Murat C."/>
            <person name="Nolan M."/>
            <person name="Ohm R.A."/>
            <person name="Pangilinan J."/>
            <person name="Pereira M.F."/>
            <person name="Perotto S."/>
            <person name="Peter M."/>
            <person name="Pfister S."/>
            <person name="Riley R."/>
            <person name="Sitrit Y."/>
            <person name="Stielow J.B."/>
            <person name="Szollosi G."/>
            <person name="Zifcakova L."/>
            <person name="Stursova M."/>
            <person name="Spatafora J.W."/>
            <person name="Tedersoo L."/>
            <person name="Vaario L.M."/>
            <person name="Yamada A."/>
            <person name="Yan M."/>
            <person name="Wang P."/>
            <person name="Xu J."/>
            <person name="Bruns T."/>
            <person name="Baldrian P."/>
            <person name="Vilgalys R."/>
            <person name="Dunand C."/>
            <person name="Henrissat B."/>
            <person name="Grigoriev I.V."/>
            <person name="Hibbett D."/>
            <person name="Nagy L.G."/>
            <person name="Martin F.M."/>
        </authorList>
    </citation>
    <scope>NUCLEOTIDE SEQUENCE</scope>
    <source>
        <strain evidence="2">BED1</strain>
    </source>
</reference>
<proteinExistence type="predicted"/>
<keyword evidence="1" id="KW-1133">Transmembrane helix</keyword>